<feature type="domain" description="Sulfatase N-terminal" evidence="2">
    <location>
        <begin position="36"/>
        <end position="351"/>
    </location>
</feature>
<dbReference type="InterPro" id="IPR006311">
    <property type="entry name" value="TAT_signal"/>
</dbReference>
<dbReference type="SUPFAM" id="SSF53649">
    <property type="entry name" value="Alkaline phosphatase-like"/>
    <property type="match status" value="1"/>
</dbReference>
<protein>
    <submittedName>
        <fullName evidence="3">N-acetylgalactosamine-6-sulfatase</fullName>
    </submittedName>
</protein>
<dbReference type="InterPro" id="IPR000917">
    <property type="entry name" value="Sulfatase_N"/>
</dbReference>
<dbReference type="GO" id="GO:0004065">
    <property type="term" value="F:arylsulfatase activity"/>
    <property type="evidence" value="ECO:0007669"/>
    <property type="project" value="TreeGrafter"/>
</dbReference>
<dbReference type="PANTHER" id="PTHR42693:SF33">
    <property type="entry name" value="ARYLSULFATASE"/>
    <property type="match status" value="1"/>
</dbReference>
<proteinExistence type="inferred from homology"/>
<accession>A0A916TSA4</accession>
<comment type="caution">
    <text evidence="3">The sequence shown here is derived from an EMBL/GenBank/DDBJ whole genome shotgun (WGS) entry which is preliminary data.</text>
</comment>
<dbReference type="Proteomes" id="UP000608154">
    <property type="component" value="Unassembled WGS sequence"/>
</dbReference>
<dbReference type="Pfam" id="PF00884">
    <property type="entry name" value="Sulfatase"/>
    <property type="match status" value="1"/>
</dbReference>
<name>A0A916TSA4_9SPHN</name>
<evidence type="ECO:0000313" key="4">
    <source>
        <dbReference type="Proteomes" id="UP000608154"/>
    </source>
</evidence>
<evidence type="ECO:0000313" key="3">
    <source>
        <dbReference type="EMBL" id="GGC01491.1"/>
    </source>
</evidence>
<dbReference type="InterPro" id="IPR017850">
    <property type="entry name" value="Alkaline_phosphatase_core_sf"/>
</dbReference>
<dbReference type="InterPro" id="IPR050738">
    <property type="entry name" value="Sulfatase"/>
</dbReference>
<organism evidence="3 4">
    <name type="scientific">Novosphingobium endophyticum</name>
    <dbReference type="NCBI Taxonomy" id="1955250"/>
    <lineage>
        <taxon>Bacteria</taxon>
        <taxon>Pseudomonadati</taxon>
        <taxon>Pseudomonadota</taxon>
        <taxon>Alphaproteobacteria</taxon>
        <taxon>Sphingomonadales</taxon>
        <taxon>Sphingomonadaceae</taxon>
        <taxon>Novosphingobium</taxon>
    </lineage>
</organism>
<dbReference type="AlphaFoldDB" id="A0A916TSA4"/>
<evidence type="ECO:0000256" key="1">
    <source>
        <dbReference type="ARBA" id="ARBA00008779"/>
    </source>
</evidence>
<reference evidence="3" key="1">
    <citation type="journal article" date="2014" name="Int. J. Syst. Evol. Microbiol.">
        <title>Complete genome sequence of Corynebacterium casei LMG S-19264T (=DSM 44701T), isolated from a smear-ripened cheese.</title>
        <authorList>
            <consortium name="US DOE Joint Genome Institute (JGI-PGF)"/>
            <person name="Walter F."/>
            <person name="Albersmeier A."/>
            <person name="Kalinowski J."/>
            <person name="Ruckert C."/>
        </authorList>
    </citation>
    <scope>NUCLEOTIDE SEQUENCE</scope>
    <source>
        <strain evidence="3">CGMCC 1.15095</strain>
    </source>
</reference>
<dbReference type="Gene3D" id="3.30.1120.10">
    <property type="match status" value="1"/>
</dbReference>
<evidence type="ECO:0000259" key="2">
    <source>
        <dbReference type="Pfam" id="PF00884"/>
    </source>
</evidence>
<gene>
    <name evidence="3" type="ORF">GCM10011494_20100</name>
</gene>
<dbReference type="RefSeq" id="WP_188771069.1">
    <property type="nucleotide sequence ID" value="NZ_BMHK01000011.1"/>
</dbReference>
<sequence>MNKTNSIDRRTVLAGLAATGIAATSPLHAGSGRKQPNFLFIMADDLGYADLSCYGRRDYRTPHIDALADRGMSFTSAYANSAVCTATRVGLITGRYQYRLPVGLEEPLALRKIGLPPEHPTVASLLRKAGYHTSLNGKWHMGQLPDYGPLKSGYDEFWGIRNGGVDYFTHDFAHMPDLWDGETLIEETGYLTDLLADRAIETISEQSKRDQPWFMSLHFTAPHWPWEGPDDKAESDRLNALPGMFAMMDWDGGSLATYAEMVTRLDYQVGRIVDAVRKLGIDDNTVIVFTSDNGGERYSDTWPFSGKKGELLEGGLRIPAIVVWPGLTQPGTKSDAPIMSMDWLPTFVAAGGGNQDAAFPSDGLDIRPALQGGDLPQRDLFWRYKNHGQQAMRRGRWKYLRIADNTFLFDVIADPLERANHKLREPAIYAELEAAWQAWDATMLPLDPESTTHGFEARDMADHIGAVSQH</sequence>
<dbReference type="PANTHER" id="PTHR42693">
    <property type="entry name" value="ARYLSULFATASE FAMILY MEMBER"/>
    <property type="match status" value="1"/>
</dbReference>
<dbReference type="PROSITE" id="PS51318">
    <property type="entry name" value="TAT"/>
    <property type="match status" value="1"/>
</dbReference>
<dbReference type="EMBL" id="BMHK01000011">
    <property type="protein sequence ID" value="GGC01491.1"/>
    <property type="molecule type" value="Genomic_DNA"/>
</dbReference>
<comment type="similarity">
    <text evidence="1">Belongs to the sulfatase family.</text>
</comment>
<reference evidence="3" key="2">
    <citation type="submission" date="2020-09" db="EMBL/GenBank/DDBJ databases">
        <authorList>
            <person name="Sun Q."/>
            <person name="Zhou Y."/>
        </authorList>
    </citation>
    <scope>NUCLEOTIDE SEQUENCE</scope>
    <source>
        <strain evidence="3">CGMCC 1.15095</strain>
    </source>
</reference>
<dbReference type="Gene3D" id="3.40.720.10">
    <property type="entry name" value="Alkaline Phosphatase, subunit A"/>
    <property type="match status" value="1"/>
</dbReference>
<keyword evidence="4" id="KW-1185">Reference proteome</keyword>